<feature type="domain" description="Ferric siderophore reductase C-terminal" evidence="2">
    <location>
        <begin position="229"/>
        <end position="251"/>
    </location>
</feature>
<reference evidence="3 4" key="1">
    <citation type="submission" date="2016-09" db="EMBL/GenBank/DDBJ databases">
        <title>Draft genome sequence of the soil isolate, Lysinibacillus fusiformis M5, a potential hypoxanthine producer.</title>
        <authorList>
            <person name="Gallegos-Monterrosa R."/>
            <person name="Maroti G."/>
            <person name="Balint B."/>
            <person name="Kovacs A.T."/>
        </authorList>
    </citation>
    <scope>NUCLEOTIDE SEQUENCE [LARGE SCALE GENOMIC DNA]</scope>
    <source>
        <strain evidence="3 4">M5</strain>
    </source>
</reference>
<gene>
    <name evidence="3" type="ORF">BG258_05195</name>
</gene>
<evidence type="ECO:0000313" key="3">
    <source>
        <dbReference type="EMBL" id="ODV55332.1"/>
    </source>
</evidence>
<dbReference type="GO" id="GO:0003824">
    <property type="term" value="F:catalytic activity"/>
    <property type="evidence" value="ECO:0007669"/>
    <property type="project" value="UniProtKB-ARBA"/>
</dbReference>
<dbReference type="OrthoDB" id="5870636at2"/>
<evidence type="ECO:0000259" key="1">
    <source>
        <dbReference type="Pfam" id="PF06276"/>
    </source>
</evidence>
<organism evidence="3 4">
    <name type="scientific">Lysinibacillus fusiformis</name>
    <dbReference type="NCBI Taxonomy" id="28031"/>
    <lineage>
        <taxon>Bacteria</taxon>
        <taxon>Bacillati</taxon>
        <taxon>Bacillota</taxon>
        <taxon>Bacilli</taxon>
        <taxon>Bacillales</taxon>
        <taxon>Bacillaceae</taxon>
        <taxon>Lysinibacillus</taxon>
    </lineage>
</organism>
<dbReference type="Pfam" id="PF06276">
    <property type="entry name" value="FhuF"/>
    <property type="match status" value="1"/>
</dbReference>
<dbReference type="GO" id="GO:0051537">
    <property type="term" value="F:2 iron, 2 sulfur cluster binding"/>
    <property type="evidence" value="ECO:0007669"/>
    <property type="project" value="InterPro"/>
</dbReference>
<feature type="domain" description="Aerobactin siderophore biosynthesis IucA/IucC-like C-terminal" evidence="1">
    <location>
        <begin position="63"/>
        <end position="173"/>
    </location>
</feature>
<dbReference type="InterPro" id="IPR024726">
    <property type="entry name" value="FhuF_C"/>
</dbReference>
<evidence type="ECO:0000259" key="2">
    <source>
        <dbReference type="Pfam" id="PF11575"/>
    </source>
</evidence>
<dbReference type="RefSeq" id="WP_069480437.1">
    <property type="nucleotide sequence ID" value="NZ_KV766182.1"/>
</dbReference>
<dbReference type="EMBL" id="MECQ01000001">
    <property type="protein sequence ID" value="ODV55332.1"/>
    <property type="molecule type" value="Genomic_DNA"/>
</dbReference>
<accession>A0A1E4R4D1</accession>
<dbReference type="InterPro" id="IPR022770">
    <property type="entry name" value="IucA/IucC-like_C"/>
</dbReference>
<comment type="caution">
    <text evidence="3">The sequence shown here is derived from an EMBL/GenBank/DDBJ whole genome shotgun (WGS) entry which is preliminary data.</text>
</comment>
<dbReference type="Proteomes" id="UP000094784">
    <property type="component" value="Unassembled WGS sequence"/>
</dbReference>
<protein>
    <recommendedName>
        <fullName evidence="5">Ferric iron reductase protein FhuF, involved in iron transport</fullName>
    </recommendedName>
</protein>
<evidence type="ECO:0008006" key="5">
    <source>
        <dbReference type="Google" id="ProtNLM"/>
    </source>
</evidence>
<name>A0A1E4R4D1_9BACI</name>
<dbReference type="Pfam" id="PF11575">
    <property type="entry name" value="FhuF_C"/>
    <property type="match status" value="1"/>
</dbReference>
<sequence length="256" mass="29340">MSNKLSAEEIPILLSDYRLTFEPAIDATYSISAENLLDAEQALVYLQTIAPFFQSPSLLVTASLFGKRYSVLTMASAFYAMSRYDKGLQVAIENIWVEAEGHAKPWLPNVRFIDHTVSVPTTDRNAWRDEVLKGIFADNLAKVWQSLTKISKIPKTILWENTAIYVNWLYETKIREGANEQEIIRLQEDYDYIVNQAPGSLFGEKKNPLTNYCGPKVTIKESEQPIRLRKTCCFYYHTSDETNDYCISCPKIKRLV</sequence>
<dbReference type="AlphaFoldDB" id="A0A1E4R4D1"/>
<proteinExistence type="predicted"/>
<evidence type="ECO:0000313" key="4">
    <source>
        <dbReference type="Proteomes" id="UP000094784"/>
    </source>
</evidence>